<gene>
    <name evidence="1" type="ORF">C7M84_004748</name>
</gene>
<organism evidence="1 2">
    <name type="scientific">Penaeus vannamei</name>
    <name type="common">Whiteleg shrimp</name>
    <name type="synonym">Litopenaeus vannamei</name>
    <dbReference type="NCBI Taxonomy" id="6689"/>
    <lineage>
        <taxon>Eukaryota</taxon>
        <taxon>Metazoa</taxon>
        <taxon>Ecdysozoa</taxon>
        <taxon>Arthropoda</taxon>
        <taxon>Crustacea</taxon>
        <taxon>Multicrustacea</taxon>
        <taxon>Malacostraca</taxon>
        <taxon>Eumalacostraca</taxon>
        <taxon>Eucarida</taxon>
        <taxon>Decapoda</taxon>
        <taxon>Dendrobranchiata</taxon>
        <taxon>Penaeoidea</taxon>
        <taxon>Penaeidae</taxon>
        <taxon>Penaeus</taxon>
    </lineage>
</organism>
<proteinExistence type="predicted"/>
<keyword evidence="2" id="KW-1185">Reference proteome</keyword>
<evidence type="ECO:0000313" key="2">
    <source>
        <dbReference type="Proteomes" id="UP000283509"/>
    </source>
</evidence>
<evidence type="ECO:0000313" key="1">
    <source>
        <dbReference type="EMBL" id="ROT76658.1"/>
    </source>
</evidence>
<reference evidence="1 2" key="1">
    <citation type="submission" date="2018-04" db="EMBL/GenBank/DDBJ databases">
        <authorList>
            <person name="Zhang X."/>
            <person name="Yuan J."/>
            <person name="Li F."/>
            <person name="Xiang J."/>
        </authorList>
    </citation>
    <scope>NUCLEOTIDE SEQUENCE [LARGE SCALE GENOMIC DNA]</scope>
    <source>
        <tissue evidence="1">Muscle</tissue>
    </source>
</reference>
<dbReference type="Proteomes" id="UP000283509">
    <property type="component" value="Unassembled WGS sequence"/>
</dbReference>
<accession>A0A3R7QSI8</accession>
<protein>
    <submittedName>
        <fullName evidence="1">Uncharacterized protein</fullName>
    </submittedName>
</protein>
<dbReference type="EMBL" id="QCYY01001624">
    <property type="protein sequence ID" value="ROT76658.1"/>
    <property type="molecule type" value="Genomic_DNA"/>
</dbReference>
<reference evidence="1 2" key="2">
    <citation type="submission" date="2019-01" db="EMBL/GenBank/DDBJ databases">
        <title>The decoding of complex shrimp genome reveals the adaptation for benthos swimmer, frequently molting mechanism and breeding impact on genome.</title>
        <authorList>
            <person name="Sun Y."/>
            <person name="Gao Y."/>
            <person name="Yu Y."/>
        </authorList>
    </citation>
    <scope>NUCLEOTIDE SEQUENCE [LARGE SCALE GENOMIC DNA]</scope>
    <source>
        <tissue evidence="1">Muscle</tissue>
    </source>
</reference>
<dbReference type="AlphaFoldDB" id="A0A3R7QSI8"/>
<sequence>MARRPGGWVAAVRRYATTALHDNLPCGARAWSWRPSAIRDMPAETRTGDTRAGDGKPADVHRHIYQAQPRTAADAEDKCRTEEAEYQSKGDRFVPSRPDVLPQAPPPLLALFLLKA</sequence>
<comment type="caution">
    <text evidence="1">The sequence shown here is derived from an EMBL/GenBank/DDBJ whole genome shotgun (WGS) entry which is preliminary data.</text>
</comment>
<name>A0A3R7QSI8_PENVA</name>